<dbReference type="OrthoDB" id="7864550at2759"/>
<gene>
    <name evidence="9" type="primary">110678171</name>
</gene>
<dbReference type="AlphaFoldDB" id="A0A6I8U8W8"/>
<dbReference type="Pfam" id="PF13873">
    <property type="entry name" value="Myb_DNA-bind_5"/>
    <property type="match status" value="1"/>
</dbReference>
<evidence type="ECO:0000256" key="7">
    <source>
        <dbReference type="SAM" id="MobiDB-lite"/>
    </source>
</evidence>
<protein>
    <recommendedName>
        <fullName evidence="2">Regulatory protein zeste</fullName>
    </recommendedName>
</protein>
<dbReference type="EnsemblMetazoa" id="AAEL027417-RA">
    <property type="protein sequence ID" value="AAEL027417-PA"/>
    <property type="gene ID" value="AAEL027417"/>
</dbReference>
<name>A0A6I8U8W8_AEDAE</name>
<feature type="domain" description="Myb/SANT-like DNA-binding" evidence="8">
    <location>
        <begin position="43"/>
        <end position="79"/>
    </location>
</feature>
<accession>A0A6I8U8W8</accession>
<dbReference type="GO" id="GO:0003677">
    <property type="term" value="F:DNA binding"/>
    <property type="evidence" value="ECO:0007669"/>
    <property type="project" value="UniProtKB-KW"/>
</dbReference>
<evidence type="ECO:0000259" key="8">
    <source>
        <dbReference type="Pfam" id="PF13873"/>
    </source>
</evidence>
<evidence type="ECO:0000256" key="2">
    <source>
        <dbReference type="ARBA" id="ARBA00016807"/>
    </source>
</evidence>
<dbReference type="PANTHER" id="PTHR23098">
    <property type="entry name" value="AGAP001331-PA-RELATED"/>
    <property type="match status" value="1"/>
</dbReference>
<dbReference type="GO" id="GO:0005634">
    <property type="term" value="C:nucleus"/>
    <property type="evidence" value="ECO:0007669"/>
    <property type="project" value="TreeGrafter"/>
</dbReference>
<evidence type="ECO:0000256" key="3">
    <source>
        <dbReference type="ARBA" id="ARBA00023015"/>
    </source>
</evidence>
<dbReference type="Proteomes" id="UP000008820">
    <property type="component" value="Chromosome 3"/>
</dbReference>
<keyword evidence="10" id="KW-1185">Reference proteome</keyword>
<reference evidence="9" key="2">
    <citation type="submission" date="2020-05" db="UniProtKB">
        <authorList>
            <consortium name="EnsemblMetazoa"/>
        </authorList>
    </citation>
    <scope>IDENTIFICATION</scope>
    <source>
        <strain evidence="9">LVP_AGWG</strain>
    </source>
</reference>
<feature type="compositionally biased region" description="Polar residues" evidence="7">
    <location>
        <begin position="159"/>
        <end position="170"/>
    </location>
</feature>
<organism evidence="9 10">
    <name type="scientific">Aedes aegypti</name>
    <name type="common">Yellowfever mosquito</name>
    <name type="synonym">Culex aegypti</name>
    <dbReference type="NCBI Taxonomy" id="7159"/>
    <lineage>
        <taxon>Eukaryota</taxon>
        <taxon>Metazoa</taxon>
        <taxon>Ecdysozoa</taxon>
        <taxon>Arthropoda</taxon>
        <taxon>Hexapoda</taxon>
        <taxon>Insecta</taxon>
        <taxon>Pterygota</taxon>
        <taxon>Neoptera</taxon>
        <taxon>Endopterygota</taxon>
        <taxon>Diptera</taxon>
        <taxon>Nematocera</taxon>
        <taxon>Culicoidea</taxon>
        <taxon>Culicidae</taxon>
        <taxon>Culicinae</taxon>
        <taxon>Aedini</taxon>
        <taxon>Aedes</taxon>
        <taxon>Stegomyia</taxon>
    </lineage>
</organism>
<feature type="region of interest" description="Disordered" evidence="7">
    <location>
        <begin position="119"/>
        <end position="177"/>
    </location>
</feature>
<evidence type="ECO:0000256" key="5">
    <source>
        <dbReference type="ARBA" id="ARBA00023163"/>
    </source>
</evidence>
<keyword evidence="4" id="KW-0238">DNA-binding</keyword>
<sequence>MYFRAKRPKIQSTNRDQYAKLVEELEEQPDIAKGFAKFNTDPFWSNLAEDLNSLGPPTKTAEKWKRVWGDWKSNIKKKLVSNRKEQRSTGGGPCKIIELFSLEERVVDKAGLTAAVEGIPDSVPFGAPPDEDDGGAFNGSMARRMSTNQQDNMEEGTDTETPASATSTPRRQPKRAASSLRLLDTQVKQQKQFHTDMLDILRNQSKKLDDMGYYCKEISKRLADLQALKVEQHKEQQRHNLEMEKIALEKLKTKREIIALQLDRL</sequence>
<dbReference type="PANTHER" id="PTHR23098:SF16">
    <property type="entry name" value="REGULATORY PROTEIN ZESTE"/>
    <property type="match status" value="1"/>
</dbReference>
<evidence type="ECO:0000256" key="6">
    <source>
        <dbReference type="ARBA" id="ARBA00025466"/>
    </source>
</evidence>
<evidence type="ECO:0000256" key="4">
    <source>
        <dbReference type="ARBA" id="ARBA00023125"/>
    </source>
</evidence>
<dbReference type="InParanoid" id="A0A6I8U8W8"/>
<evidence type="ECO:0000256" key="1">
    <source>
        <dbReference type="ARBA" id="ARBA00011764"/>
    </source>
</evidence>
<comment type="function">
    <text evidence="6">Involved in transvection phenomena (= synapsis-dependent gene expression), where the synaptic pairing of chromosomes carrying genes with which zeste interacts influences the expression of these genes. Zeste binds to DNA and stimulates transcription from a nearby promoter.</text>
</comment>
<evidence type="ECO:0000313" key="9">
    <source>
        <dbReference type="EnsemblMetazoa" id="AAEL027417-PA"/>
    </source>
</evidence>
<proteinExistence type="predicted"/>
<keyword evidence="3" id="KW-0805">Transcription regulation</keyword>
<comment type="subunit">
    <text evidence="1">Self-associates forming complexes of several hundred monomers.</text>
</comment>
<keyword evidence="5" id="KW-0804">Transcription</keyword>
<dbReference type="InterPro" id="IPR028002">
    <property type="entry name" value="Myb_DNA-bind_5"/>
</dbReference>
<evidence type="ECO:0000313" key="10">
    <source>
        <dbReference type="Proteomes" id="UP000008820"/>
    </source>
</evidence>
<dbReference type="FunCoup" id="A0A6I8U8W8">
    <property type="interactions" value="60"/>
</dbReference>
<reference evidence="9 10" key="1">
    <citation type="submission" date="2017-06" db="EMBL/GenBank/DDBJ databases">
        <title>Aedes aegypti genome working group (AGWG) sequencing and assembly.</title>
        <authorList>
            <consortium name="Aedes aegypti Genome Working Group (AGWG)"/>
            <person name="Matthews B.J."/>
        </authorList>
    </citation>
    <scope>NUCLEOTIDE SEQUENCE [LARGE SCALE GENOMIC DNA]</scope>
    <source>
        <strain evidence="9 10">LVP_AGWG</strain>
    </source>
</reference>